<organism evidence="6">
    <name type="scientific">Bacteroides phage F2</name>
    <dbReference type="NCBI Taxonomy" id="2762303"/>
    <lineage>
        <taxon>Viruses</taxon>
        <taxon>Duplodnaviria</taxon>
        <taxon>Heunggongvirae</taxon>
        <taxon>Uroviricota</taxon>
        <taxon>Caudoviricetes</taxon>
    </lineage>
</organism>
<keyword evidence="2" id="KW-0238">DNA-binding</keyword>
<dbReference type="InterPro" id="IPR025269">
    <property type="entry name" value="SAM-like_dom"/>
</dbReference>
<evidence type="ECO:0000256" key="1">
    <source>
        <dbReference type="ARBA" id="ARBA00008857"/>
    </source>
</evidence>
<comment type="similarity">
    <text evidence="1">Belongs to the 'phage' integrase family.</text>
</comment>
<dbReference type="Pfam" id="PF17293">
    <property type="entry name" value="Arm-DNA-bind_5"/>
    <property type="match status" value="1"/>
</dbReference>
<accession>A0A7G9W3H3</accession>
<dbReference type="Pfam" id="PF13102">
    <property type="entry name" value="Phage_int_SAM_5"/>
    <property type="match status" value="1"/>
</dbReference>
<keyword evidence="3" id="KW-0233">DNA recombination</keyword>
<dbReference type="GO" id="GO:0006310">
    <property type="term" value="P:DNA recombination"/>
    <property type="evidence" value="ECO:0007669"/>
    <property type="project" value="UniProtKB-KW"/>
</dbReference>
<name>A0A7G9W3H3_9CAUD</name>
<reference evidence="6" key="1">
    <citation type="submission" date="2020-07" db="EMBL/GenBank/DDBJ databases">
        <title>Isolation of gut associated lytic bacteriophages infecting Bacteroides uniformis.</title>
        <authorList>
            <person name="Hedzet S."/>
            <person name="Accetto T."/>
            <person name="Rupnik M."/>
        </authorList>
    </citation>
    <scope>NUCLEOTIDE SEQUENCE</scope>
</reference>
<dbReference type="GO" id="GO:0003677">
    <property type="term" value="F:DNA binding"/>
    <property type="evidence" value="ECO:0007669"/>
    <property type="project" value="UniProtKB-KW"/>
</dbReference>
<evidence type="ECO:0000259" key="4">
    <source>
        <dbReference type="Pfam" id="PF13102"/>
    </source>
</evidence>
<feature type="domain" description="Arm DNA-binding" evidence="5">
    <location>
        <begin position="33"/>
        <end position="104"/>
    </location>
</feature>
<dbReference type="SUPFAM" id="SSF56349">
    <property type="entry name" value="DNA breaking-rejoining enzymes"/>
    <property type="match status" value="1"/>
</dbReference>
<dbReference type="InterPro" id="IPR011010">
    <property type="entry name" value="DNA_brk_join_enz"/>
</dbReference>
<dbReference type="InterPro" id="IPR013762">
    <property type="entry name" value="Integrase-like_cat_sf"/>
</dbReference>
<dbReference type="GO" id="GO:0015074">
    <property type="term" value="P:DNA integration"/>
    <property type="evidence" value="ECO:0007669"/>
    <property type="project" value="InterPro"/>
</dbReference>
<dbReference type="Gene3D" id="1.10.443.10">
    <property type="entry name" value="Intergrase catalytic core"/>
    <property type="match status" value="1"/>
</dbReference>
<dbReference type="EMBL" id="MT806186">
    <property type="protein sequence ID" value="QNO13186.1"/>
    <property type="molecule type" value="Genomic_DNA"/>
</dbReference>
<gene>
    <name evidence="6" type="ORF">BacuniF2_00015</name>
</gene>
<evidence type="ECO:0000256" key="2">
    <source>
        <dbReference type="ARBA" id="ARBA00023125"/>
    </source>
</evidence>
<evidence type="ECO:0000256" key="3">
    <source>
        <dbReference type="ARBA" id="ARBA00023172"/>
    </source>
</evidence>
<sequence length="428" mass="48824">MVDIGIFGHIFKQQISKTKANYMAKSKLRLDIRRKLKDGTYPVQIAVGYGTNLYLATGIFLPAEDWDAATQRATGKSAKRINAVLDTLLTRTANRILELRESGRFGTLTTAQLREMLTNLELDAPTVGVPTLGTLFETIIATKQGGTAALFGQTLKKLAAYCDVYNVRFESITKLWIDGFYSSLTGLSVNSRGMHLRNLRNVINYALDENYTTNYPFRNYRIPSEETAMRVLPIEKMRQLRNLQLSAYDSEYRDIFLLLFYFVGINMVDLASLTKDNIVDGRLEYRRAKTGKFYSIKIEVEAQEILDRYKGKKHLLRQFDRYDNYRDYMAHLNAALRKIGPAKMVNGKPVYTRNHLPVMVPLESAITSYWARYSWATYAADLDIPKDTISEALGHVHGSKITGVYIKFSRDKIDAANRRVIDWVVNGK</sequence>
<evidence type="ECO:0000259" key="5">
    <source>
        <dbReference type="Pfam" id="PF17293"/>
    </source>
</evidence>
<evidence type="ECO:0000313" key="6">
    <source>
        <dbReference type="EMBL" id="QNO13186.1"/>
    </source>
</evidence>
<protein>
    <submittedName>
        <fullName evidence="6">Putative recombinase</fullName>
    </submittedName>
</protein>
<proteinExistence type="inferred from homology"/>
<dbReference type="InterPro" id="IPR010998">
    <property type="entry name" value="Integrase_recombinase_N"/>
</dbReference>
<dbReference type="InterPro" id="IPR035386">
    <property type="entry name" value="Arm-DNA-bind_5"/>
</dbReference>
<feature type="domain" description="Phage integrase SAM-like" evidence="4">
    <location>
        <begin position="142"/>
        <end position="222"/>
    </location>
</feature>
<dbReference type="Gene3D" id="1.10.150.130">
    <property type="match status" value="1"/>
</dbReference>